<comment type="caution">
    <text evidence="3">The sequence shown here is derived from an EMBL/GenBank/DDBJ whole genome shotgun (WGS) entry which is preliminary data.</text>
</comment>
<dbReference type="EMBL" id="LVLA01000011">
    <property type="protein sequence ID" value="KYN97770.1"/>
    <property type="molecule type" value="Genomic_DNA"/>
</dbReference>
<feature type="region of interest" description="Disordered" evidence="1">
    <location>
        <begin position="1"/>
        <end position="26"/>
    </location>
</feature>
<evidence type="ECO:0000259" key="2">
    <source>
        <dbReference type="PROSITE" id="PS50802"/>
    </source>
</evidence>
<dbReference type="Gene3D" id="3.90.70.80">
    <property type="match status" value="1"/>
</dbReference>
<feature type="non-terminal residue" evidence="3">
    <location>
        <position position="110"/>
    </location>
</feature>
<dbReference type="GO" id="GO:0006508">
    <property type="term" value="P:proteolysis"/>
    <property type="evidence" value="ECO:0007669"/>
    <property type="project" value="UniProtKB-KW"/>
</dbReference>
<dbReference type="GeneID" id="24531513"/>
<keyword evidence="3" id="KW-0378">Hydrolase</keyword>
<dbReference type="PROSITE" id="PS50802">
    <property type="entry name" value="OTU"/>
    <property type="match status" value="1"/>
</dbReference>
<dbReference type="Pfam" id="PF02338">
    <property type="entry name" value="OTU"/>
    <property type="match status" value="1"/>
</dbReference>
<reference evidence="3 4" key="1">
    <citation type="journal article" date="2016" name="Nat. Commun.">
        <title>Genomes of cryptic chimpanzee Plasmodium species reveal key evolutionary events leading to human malaria.</title>
        <authorList>
            <person name="Sundararaman S.A."/>
            <person name="Plenderleith L.J."/>
            <person name="Liu W."/>
            <person name="Loy D.E."/>
            <person name="Learn G.H."/>
            <person name="Li Y."/>
            <person name="Shaw K.S."/>
            <person name="Ayouba A."/>
            <person name="Peeters M."/>
            <person name="Speede S."/>
            <person name="Shaw G.M."/>
            <person name="Bushman F.D."/>
            <person name="Brisson D."/>
            <person name="Rayner J.C."/>
            <person name="Sharp P.M."/>
            <person name="Hahn B.H."/>
        </authorList>
    </citation>
    <scope>NUCLEOTIDE SEQUENCE [LARGE SCALE GENOMIC DNA]</scope>
    <source>
        <strain evidence="3 4">SY57</strain>
    </source>
</reference>
<evidence type="ECO:0000313" key="3">
    <source>
        <dbReference type="EMBL" id="KYN97770.1"/>
    </source>
</evidence>
<dbReference type="PANTHER" id="PTHR12419:SF7">
    <property type="entry name" value="OTU DOMAIN-CONTAINING PROTEIN 3"/>
    <property type="match status" value="1"/>
</dbReference>
<feature type="compositionally biased region" description="Basic residues" evidence="1">
    <location>
        <begin position="1"/>
        <end position="18"/>
    </location>
</feature>
<dbReference type="AlphaFoldDB" id="A0A151LFM7"/>
<dbReference type="InterPro" id="IPR050704">
    <property type="entry name" value="Peptidase_C85-like"/>
</dbReference>
<dbReference type="GO" id="GO:0004843">
    <property type="term" value="F:cysteine-type deubiquitinase activity"/>
    <property type="evidence" value="ECO:0007669"/>
    <property type="project" value="TreeGrafter"/>
</dbReference>
<sequence length="110" mass="13530">MSKKKRANQQKRKKKTEKKKNNYNNIESERGEITYSLINDYHDTNFKKNFYIKSIRTDGNCLFRAVSDQLYNHEENYKEIRKKVVEHLLKNEELYKNFIEYDESYKSYIE</sequence>
<dbReference type="SUPFAM" id="SSF54001">
    <property type="entry name" value="Cysteine proteinases"/>
    <property type="match status" value="1"/>
</dbReference>
<accession>A0A151LFM7</accession>
<name>A0A151LFM7_PLARE</name>
<proteinExistence type="predicted"/>
<gene>
    <name evidence="3" type="ORF">PRSY57_1030700</name>
</gene>
<dbReference type="RefSeq" id="XP_019970444.1">
    <property type="nucleotide sequence ID" value="XM_020114897.1"/>
</dbReference>
<feature type="domain" description="OTU" evidence="2">
    <location>
        <begin position="50"/>
        <end position="110"/>
    </location>
</feature>
<dbReference type="KEGG" id="prei:PRSY57_1030700"/>
<keyword evidence="3" id="KW-0645">Protease</keyword>
<dbReference type="GO" id="GO:0016579">
    <property type="term" value="P:protein deubiquitination"/>
    <property type="evidence" value="ECO:0007669"/>
    <property type="project" value="TreeGrafter"/>
</dbReference>
<evidence type="ECO:0000313" key="4">
    <source>
        <dbReference type="Proteomes" id="UP000076359"/>
    </source>
</evidence>
<dbReference type="PANTHER" id="PTHR12419">
    <property type="entry name" value="OTU DOMAIN CONTAINING PROTEIN"/>
    <property type="match status" value="1"/>
</dbReference>
<dbReference type="InterPro" id="IPR003323">
    <property type="entry name" value="OTU_dom"/>
</dbReference>
<protein>
    <submittedName>
        <fullName evidence="3">OTU-like cysteine protease, putative</fullName>
    </submittedName>
</protein>
<organism evidence="3 4">
    <name type="scientific">Plasmodium reichenowi</name>
    <dbReference type="NCBI Taxonomy" id="5854"/>
    <lineage>
        <taxon>Eukaryota</taxon>
        <taxon>Sar</taxon>
        <taxon>Alveolata</taxon>
        <taxon>Apicomplexa</taxon>
        <taxon>Aconoidasida</taxon>
        <taxon>Haemosporida</taxon>
        <taxon>Plasmodiidae</taxon>
        <taxon>Plasmodium</taxon>
        <taxon>Plasmodium (Laverania)</taxon>
    </lineage>
</organism>
<dbReference type="VEuPathDB" id="PlasmoDB:PRCDC_1030700"/>
<dbReference type="InterPro" id="IPR038765">
    <property type="entry name" value="Papain-like_cys_pep_sf"/>
</dbReference>
<evidence type="ECO:0000256" key="1">
    <source>
        <dbReference type="SAM" id="MobiDB-lite"/>
    </source>
</evidence>
<dbReference type="Proteomes" id="UP000076359">
    <property type="component" value="Unassembled WGS sequence"/>
</dbReference>
<dbReference type="VEuPathDB" id="PlasmoDB:PRG01_1029900"/>